<proteinExistence type="predicted"/>
<gene>
    <name evidence="1" type="ORF">PLA107_030825</name>
</gene>
<reference evidence="1 2" key="1">
    <citation type="journal article" date="2011" name="PLoS Pathog.">
        <title>Dynamic evolution of pathogenicity revealed by sequencing and comparative genomics of 19 Pseudomonas syringae isolates.</title>
        <authorList>
            <person name="Baltrus D.A."/>
            <person name="Nishimura M.T."/>
            <person name="Romanchuk A."/>
            <person name="Chang J.H."/>
            <person name="Mukhtar M.S."/>
            <person name="Cherkis K."/>
            <person name="Roach J."/>
            <person name="Grant S.R."/>
            <person name="Jones C.D."/>
            <person name="Dangl J.L."/>
        </authorList>
    </citation>
    <scope>NUCLEOTIDE SEQUENCE [LARGE SCALE GENOMIC DNA]</scope>
    <source>
        <strain evidence="1 2">M301315</strain>
    </source>
</reference>
<dbReference type="Proteomes" id="UP000006426">
    <property type="component" value="Plasmid pmppla107"/>
</dbReference>
<evidence type="ECO:0000313" key="2">
    <source>
        <dbReference type="Proteomes" id="UP000006426"/>
    </source>
</evidence>
<accession>A0AAD0PUG0</accession>
<protein>
    <submittedName>
        <fullName evidence="1">Uncharacterized protein</fullName>
    </submittedName>
</protein>
<sequence>MGCWLSDWAASSLQRFVDGGLELLLSPNHAVHAVVQHRDNGIQLFLIEYNTMVDNAKCHV</sequence>
<name>A0AAD0PUG0_PSEAV</name>
<dbReference type="AlphaFoldDB" id="A0AAD0PUG0"/>
<dbReference type="EMBL" id="CP031226">
    <property type="protein sequence ID" value="AXH59620.1"/>
    <property type="molecule type" value="Genomic_DNA"/>
</dbReference>
<keyword evidence="1" id="KW-0614">Plasmid</keyword>
<geneLocation type="plasmid" evidence="2">
    <name>pmppla107</name>
</geneLocation>
<evidence type="ECO:0000313" key="1">
    <source>
        <dbReference type="EMBL" id="AXH59620.1"/>
    </source>
</evidence>
<organism evidence="1 2">
    <name type="scientific">Pseudomonas amygdali pv. lachrymans str. M301315</name>
    <dbReference type="NCBI Taxonomy" id="629260"/>
    <lineage>
        <taxon>Bacteria</taxon>
        <taxon>Pseudomonadati</taxon>
        <taxon>Pseudomonadota</taxon>
        <taxon>Gammaproteobacteria</taxon>
        <taxon>Pseudomonadales</taxon>
        <taxon>Pseudomonadaceae</taxon>
        <taxon>Pseudomonas</taxon>
        <taxon>Pseudomonas amygdali</taxon>
    </lineage>
</organism>